<proteinExistence type="predicted"/>
<evidence type="ECO:0000313" key="2">
    <source>
        <dbReference type="RefSeq" id="XP_038980041.1"/>
    </source>
</evidence>
<dbReference type="GO" id="GO:0005524">
    <property type="term" value="F:ATP binding"/>
    <property type="evidence" value="ECO:0007669"/>
    <property type="project" value="InterPro"/>
</dbReference>
<sequence length="198" mass="22356">MLELDGLIPQLKVIHGTGTNEKGSTFAESVMSCCRFRTGLFTSPQLMSWSIGWKFWKRSLWNTFDGVGTSCWTELVMMYHANLFPVPCFACIQNMFSGAGVLLMIVTLPMLSVERLTFDEFFNHQFLLENPLDERLRQTSDNVRDGPPMVECNPTRPPGESSHENCLPFPLDVEYSGQDGIPSMPMKTSSMRATYGFC</sequence>
<dbReference type="RefSeq" id="XP_038980041.1">
    <property type="nucleotide sequence ID" value="XM_039124113.1"/>
</dbReference>
<evidence type="ECO:0000313" key="1">
    <source>
        <dbReference type="Proteomes" id="UP000228380"/>
    </source>
</evidence>
<name>A0A8B9A0D6_PHODC</name>
<reference evidence="1" key="1">
    <citation type="journal article" date="2019" name="Nat. Commun.">
        <title>Genome-wide association mapping of date palm fruit traits.</title>
        <authorList>
            <person name="Hazzouri K.M."/>
            <person name="Gros-Balthazard M."/>
            <person name="Flowers J.M."/>
            <person name="Copetti D."/>
            <person name="Lemansour A."/>
            <person name="Lebrun M."/>
            <person name="Masmoudi K."/>
            <person name="Ferrand S."/>
            <person name="Dhar M.I."/>
            <person name="Fresquez Z.A."/>
            <person name="Rosas U."/>
            <person name="Zhang J."/>
            <person name="Talag J."/>
            <person name="Lee S."/>
            <person name="Kudrna D."/>
            <person name="Powell R.F."/>
            <person name="Leitch I.J."/>
            <person name="Krueger R.R."/>
            <person name="Wing R.A."/>
            <person name="Amiri K.M.A."/>
            <person name="Purugganan M.D."/>
        </authorList>
    </citation>
    <scope>NUCLEOTIDE SEQUENCE [LARGE SCALE GENOMIC DNA]</scope>
    <source>
        <strain evidence="1">cv. Khalas</strain>
    </source>
</reference>
<gene>
    <name evidence="2" type="primary">LOC103715693</name>
</gene>
<dbReference type="InterPro" id="IPR036565">
    <property type="entry name" value="Mur-like_cat_sf"/>
</dbReference>
<dbReference type="SUPFAM" id="SSF53623">
    <property type="entry name" value="MurD-like peptide ligases, catalytic domain"/>
    <property type="match status" value="1"/>
</dbReference>
<dbReference type="Proteomes" id="UP000228380">
    <property type="component" value="Chromosome 3"/>
</dbReference>
<dbReference type="Gene3D" id="3.40.1190.10">
    <property type="entry name" value="Mur-like, catalytic domain"/>
    <property type="match status" value="1"/>
</dbReference>
<accession>A0A8B9A0D6</accession>
<reference evidence="2" key="2">
    <citation type="submission" date="2025-08" db="UniProtKB">
        <authorList>
            <consortium name="RefSeq"/>
        </authorList>
    </citation>
    <scope>IDENTIFICATION</scope>
    <source>
        <tissue evidence="2">Young leaves</tissue>
    </source>
</reference>
<dbReference type="GeneID" id="103715693"/>
<protein>
    <submittedName>
        <fullName evidence="2">Uncharacterized protein LOC103715693 isoform X2</fullName>
    </submittedName>
</protein>
<dbReference type="AlphaFoldDB" id="A0A8B9A0D6"/>
<organism evidence="1 2">
    <name type="scientific">Phoenix dactylifera</name>
    <name type="common">Date palm</name>
    <dbReference type="NCBI Taxonomy" id="42345"/>
    <lineage>
        <taxon>Eukaryota</taxon>
        <taxon>Viridiplantae</taxon>
        <taxon>Streptophyta</taxon>
        <taxon>Embryophyta</taxon>
        <taxon>Tracheophyta</taxon>
        <taxon>Spermatophyta</taxon>
        <taxon>Magnoliopsida</taxon>
        <taxon>Liliopsida</taxon>
        <taxon>Arecaceae</taxon>
        <taxon>Coryphoideae</taxon>
        <taxon>Phoeniceae</taxon>
        <taxon>Phoenix</taxon>
    </lineage>
</organism>
<keyword evidence="1" id="KW-1185">Reference proteome</keyword>